<evidence type="ECO:0000259" key="3">
    <source>
        <dbReference type="Pfam" id="PF24165"/>
    </source>
</evidence>
<proteinExistence type="predicted"/>
<evidence type="ECO:0000256" key="1">
    <source>
        <dbReference type="SAM" id="Coils"/>
    </source>
</evidence>
<dbReference type="Pfam" id="PF24164">
    <property type="entry name" value="TMP_N"/>
    <property type="match status" value="1"/>
</dbReference>
<dbReference type="Pfam" id="PF24165">
    <property type="entry name" value="TMP_C"/>
    <property type="match status" value="1"/>
</dbReference>
<keyword evidence="1" id="KW-0175">Coiled coil</keyword>
<feature type="coiled-coil region" evidence="1">
    <location>
        <begin position="686"/>
        <end position="745"/>
    </location>
</feature>
<dbReference type="Proteomes" id="UP000223034">
    <property type="component" value="Segment"/>
</dbReference>
<feature type="domain" description="Tape measure protein PB2 C-terminal" evidence="3">
    <location>
        <begin position="1189"/>
        <end position="1224"/>
    </location>
</feature>
<dbReference type="InterPro" id="IPR056207">
    <property type="entry name" value="TMP_PB2_N"/>
</dbReference>
<accession>A0A1V0DZW1</accession>
<evidence type="ECO:0000259" key="2">
    <source>
        <dbReference type="Pfam" id="PF24164"/>
    </source>
</evidence>
<name>A0A1V0DZW1_9CAUD</name>
<feature type="coiled-coil region" evidence="1">
    <location>
        <begin position="850"/>
        <end position="894"/>
    </location>
</feature>
<feature type="coiled-coil region" evidence="1">
    <location>
        <begin position="1012"/>
        <end position="1039"/>
    </location>
</feature>
<organism evidence="4 5">
    <name type="scientific">Escherichia phage phiLLS</name>
    <dbReference type="NCBI Taxonomy" id="1965465"/>
    <lineage>
        <taxon>Viruses</taxon>
        <taxon>Duplodnaviria</taxon>
        <taxon>Heunggongvirae</taxon>
        <taxon>Uroviricota</taxon>
        <taxon>Caudoviricetes</taxon>
        <taxon>Demerecviridae</taxon>
        <taxon>Markadamsvirinae</taxon>
        <taxon>Tequintavirus</taxon>
        <taxon>Tequintavirus LLS</taxon>
    </lineage>
</organism>
<evidence type="ECO:0000313" key="5">
    <source>
        <dbReference type="Proteomes" id="UP000223034"/>
    </source>
</evidence>
<gene>
    <name evidence="4" type="ORF">lls_156</name>
</gene>
<protein>
    <submittedName>
        <fullName evidence="4">Pore-forming tail tip protein</fullName>
    </submittedName>
</protein>
<keyword evidence="5" id="KW-1185">Reference proteome</keyword>
<sequence>MTDKLIRELLIDVKQKGATRTAKSIENVSDALENAAAASELTNEQLGKMPRTLYSIERAADRAAKSLTKMQASRGMASITKSIDGIGDKLDYLAIQLIEVTDKLEIGFDGVSRSVKTMGNDVAAATEKVQDRLYDTNRALGGTARGFNDTAGAAGRASRAIGNTSGSARGATRDFAAMAKIGGSLPIMYAALASNIFVLQSAFEQLKLGDQLNRLEKFGVIVGTQTGTPVQTLARSLQEAAGYAISFEEAMRQASSASAYGFDAEQLNKFGLVARRAAAVLGVDMTDALNRVIKGVSKQEIELLDELGVTIRLNDAYADYVKQLNAANTGITYNVNSLTTFQKQQAYANAVIAESTKRFGYLDEVLRATPWEQFAANADAALRKIQQAAAKYLGPVIDAINTVFYTSQASISAEAARAQEKTNRQIDPTNVGAVALSLAASEEGYNKALDMYKESLDKRNKLKSEFDKRMEQADFYTKLAIRQVGEGIPIGLAAAGASEANKQFVAETAAMGLQVTRLGKEVEDSTENLNAWKSAYQAAGAAAAKASPEFQKQINLQRDTTDPDAVYDFNSTVLKGLTEQQKAYNQTKKTASDLANDIQNVAQNTDTAAKTSATLADAIKNIESLSLGTGKSADEYVKNLNLGYNTLSEMKTASQALSEYVKLTGNETKNQLAVQQKIADVYNQTKDKEKAQEAGRRLELQQLEEQEAALRRVLQTNQGNKAVEKEIEKIQLEKLKLTNQGMEAQKKVKDYTDKILGVDREIALLNNRTMTDTQYRLAQLNLELTVEKEKYEWYTKQADKQKEAEQSRRAQAQIEREIWKFRQDQIASMAAGREEEQQRQFTTKPLMGNAERLQEQLKLYEDLKQKTLGNAAAQAEYNKKIAETRAQLAGLRAQRNAEMQASVGSSLGAVYTPTTGLSGEDKDFADMGNRMASYDQAISKLSELNSEATAVAQSMGNLTNAMIQFSMKSLDTTSTIAAGMQAVSSVIQYSASQQVSAIDQAIAAEQKRDGKSEASKAKLKKLEAEKLKIQQDAAKKQIIIQTAVAVMQAATAVPYPFSIPLMVAAGLAGALALAQASSASGMSSIADSGADTTSYLTLGERQKNIDVSMSANAGELSYIRGDKGIGGANSFVPRAEGGNMYPGVSYQMGEHGTEVVTPMVPMKATPNDELKTSSNSTSGRPIILNISAMDAASFREFASSNSGALRDAVELALNENGASLKTLGNS</sequence>
<dbReference type="InterPro" id="IPR056208">
    <property type="entry name" value="TMP_PB2_C"/>
</dbReference>
<evidence type="ECO:0000313" key="4">
    <source>
        <dbReference type="EMBL" id="ARB06984.1"/>
    </source>
</evidence>
<dbReference type="EMBL" id="KY677846">
    <property type="protein sequence ID" value="ARB06984.1"/>
    <property type="molecule type" value="Genomic_DNA"/>
</dbReference>
<reference evidence="4 5" key="1">
    <citation type="submission" date="2017-02" db="EMBL/GenBank/DDBJ databases">
        <title>Complete genome sequence of new bacteriophage phiLLS.</title>
        <authorList>
            <person name="Rubi-Rangel L."/>
            <person name="Amarillas L."/>
            <person name="Carrillo H."/>
            <person name="Leon-Felix J."/>
        </authorList>
    </citation>
    <scope>NUCLEOTIDE SEQUENCE [LARGE SCALE GENOMIC DNA]</scope>
</reference>
<feature type="domain" description="Tape measure protein PB2 N-terminal" evidence="2">
    <location>
        <begin position="1"/>
        <end position="81"/>
    </location>
</feature>